<dbReference type="Pfam" id="PF13191">
    <property type="entry name" value="AAA_16"/>
    <property type="match status" value="1"/>
</dbReference>
<dbReference type="Pfam" id="PF00656">
    <property type="entry name" value="Peptidase_C14"/>
    <property type="match status" value="1"/>
</dbReference>
<gene>
    <name evidence="2" type="ORF">KTT_51870</name>
</gene>
<dbReference type="InterPro" id="IPR019734">
    <property type="entry name" value="TPR_rpt"/>
</dbReference>
<evidence type="ECO:0000313" key="3">
    <source>
        <dbReference type="Proteomes" id="UP000287352"/>
    </source>
</evidence>
<dbReference type="SMART" id="SM00028">
    <property type="entry name" value="TPR"/>
    <property type="match status" value="6"/>
</dbReference>
<comment type="caution">
    <text evidence="2">The sequence shown here is derived from an EMBL/GenBank/DDBJ whole genome shotgun (WGS) entry which is preliminary data.</text>
</comment>
<accession>A0A402A8A8</accession>
<sequence length="1541" mass="175038">MKEQSTYTEKRYAVCIGINDYIPSSHLTSLRYAEQDAQAIDEVLGTLGFDPANRLLLLGKQATLEAMNEALTEMFLDRAQENDLVVFFYAGHGKSLYIQQDDEQEVFLCNYDFDEPRILKRRSYRMEKTLGMQRLRKTFFEGKGSRKRLFLLDCCASGGFAGSGYRAGDQETVRTYVQQMLDSKMTGRVALSSCLLEQHAAETTKYGHGYFTYHVLQALKGLAPEALRRDGCLTVNTLFEYLSQALPERQRPVLSGVQHDVFEIACYPDLVRPDETPVPPSTNQGKEDRLRTMLADHTAFIADRLQSFVGRAHEIAELQQMIQATLPMGGYVSITGQAGQGKSSMMAKLVEAYKSDLPAFHFIPFNPGPDHQVGLLRNLMARLILKYNLSETYVSTEVRAALRDYLPNLLREIASKGGQEVLFIDGLDQIEEDLNGVRDLSFLPTNPPAGIVFVLATRPNDALQPLTLLKPHHRYALPNLSRADFALILQHHNVRLDRHLADQFYEKMEENALYLDLVARELQESPDLSPQDLIQRLATNPNNLFSVAMERFKCNHIEWREVIKPVLGLLLVARQPLTLWQIRQILHLEDDRLRGGITRLGGFIRDNGQRHYTIFHLKLQEYLRQDEANSEKDYVFATDEEEGYHDKMVNWCEPLIWEDSPDPKEQARRIYARNHYIKHLFSACQYDKLFHILDEGSYGRAKEQYDITNRSYIQDLDLGKKAAINYGHMHYQEIASLPRLWKYTLLRGSLRSQVDSYPDSLFQVGLALNHENEILGWIELLTDDERRVSLLIMLVQHYHKQQKRQERERILLRAISIASDIAVPSVRVKSLMKIAKGLCGMQEWERVQELWRTAQRLAREIEVSKSRCEVLIEIAKGLSEVQEMERALDMWREALRVARRIEDPWGRASALSAIAEGLSRAQEWECALELPQEIEDPWDRASALSTIVKALSRTQEWDRALEIAREIVEPVLRAVALSAIAEELSRVGEWERALGVAREIEGPWSRASALSAIAEELSRVGEWERALELPQEIKGPGFRDSALSAIAKGLSRAQAWERALEMAREIEGPGFRDSALSAIAEGFSKAQEWERALEVSQEIEVPEFRASALSAIAEGFSKAQEWERALKLWRKAQAAVRGIDEPLLRPKALSVIAKGLNGAQEWERALEMTREIEVPEFRDSALSEITEGLSRAQEWERALEVSQEIEVPDFRASALNAIAEGLSRAQEWERALGVAREIEESESRASALSAIAVDLSGAQEWERALGVAREIEVPESRASALSVIAEVLSGVDRWDHAQEVWREALGVAREIEVPESRASALSVIAEVLSGVDRWDHAQEVWREALGVAREIEVPWSRASALSVIAEVLSGVDRWDHAQEVWREALGVAREIEVPESRASALTEIVNSLSEAQEWAYAQDVAREIREPEWRAIALSAIAKGFSGVQKWEHALKMWEEALDVARGIDILRSRVHPLKGITQGLCEVQKWEIAVDLIQRNWLLAETRSDTLMLLPLASGLIQKYPWLGTRFFEIFAEVDELLRP</sequence>
<name>A0A402A8A8_9CHLR</name>
<dbReference type="SUPFAM" id="SSF52129">
    <property type="entry name" value="Caspase-like"/>
    <property type="match status" value="1"/>
</dbReference>
<dbReference type="InterPro" id="IPR011600">
    <property type="entry name" value="Pept_C14_caspase"/>
</dbReference>
<protein>
    <recommendedName>
        <fullName evidence="1">NACHT domain-containing protein</fullName>
    </recommendedName>
</protein>
<proteinExistence type="predicted"/>
<dbReference type="InterPro" id="IPR029030">
    <property type="entry name" value="Caspase-like_dom_sf"/>
</dbReference>
<dbReference type="Gene3D" id="3.40.50.1460">
    <property type="match status" value="1"/>
</dbReference>
<dbReference type="Gene3D" id="1.25.40.10">
    <property type="entry name" value="Tetratricopeptide repeat domain"/>
    <property type="match status" value="6"/>
</dbReference>
<dbReference type="PROSITE" id="PS50837">
    <property type="entry name" value="NACHT"/>
    <property type="match status" value="1"/>
</dbReference>
<dbReference type="InterPro" id="IPR041664">
    <property type="entry name" value="AAA_16"/>
</dbReference>
<evidence type="ECO:0000259" key="1">
    <source>
        <dbReference type="PROSITE" id="PS50837"/>
    </source>
</evidence>
<dbReference type="GO" id="GO:0003729">
    <property type="term" value="F:mRNA binding"/>
    <property type="evidence" value="ECO:0007669"/>
    <property type="project" value="TreeGrafter"/>
</dbReference>
<dbReference type="EMBL" id="BIFR01000002">
    <property type="protein sequence ID" value="GCE15328.1"/>
    <property type="molecule type" value="Genomic_DNA"/>
</dbReference>
<dbReference type="Proteomes" id="UP000287352">
    <property type="component" value="Unassembled WGS sequence"/>
</dbReference>
<reference evidence="3" key="1">
    <citation type="submission" date="2018-12" db="EMBL/GenBank/DDBJ databases">
        <title>Tengunoibacter tsumagoiensis gen. nov., sp. nov., Dictyobacter kobayashii sp. nov., D. alpinus sp. nov., and D. joshuensis sp. nov. and description of Dictyobacteraceae fam. nov. within the order Ktedonobacterales isolated from Tengu-no-mugimeshi.</title>
        <authorList>
            <person name="Wang C.M."/>
            <person name="Zheng Y."/>
            <person name="Sakai Y."/>
            <person name="Toyoda A."/>
            <person name="Minakuchi Y."/>
            <person name="Abe K."/>
            <person name="Yokota A."/>
            <person name="Yabe S."/>
        </authorList>
    </citation>
    <scope>NUCLEOTIDE SEQUENCE [LARGE SCALE GENOMIC DNA]</scope>
    <source>
        <strain evidence="3">Uno3</strain>
    </source>
</reference>
<evidence type="ECO:0000313" key="2">
    <source>
        <dbReference type="EMBL" id="GCE15328.1"/>
    </source>
</evidence>
<feature type="domain" description="NACHT" evidence="1">
    <location>
        <begin position="330"/>
        <end position="460"/>
    </location>
</feature>
<dbReference type="InterPro" id="IPR011990">
    <property type="entry name" value="TPR-like_helical_dom_sf"/>
</dbReference>
<dbReference type="InterPro" id="IPR007111">
    <property type="entry name" value="NACHT_NTPase"/>
</dbReference>
<dbReference type="PANTHER" id="PTHR47938:SF35">
    <property type="entry name" value="PENTATRICOPEPTIDE REPEAT-CONTAINING PROTEIN 4, MITOCHONDRIAL-RELATED"/>
    <property type="match status" value="1"/>
</dbReference>
<keyword evidence="3" id="KW-1185">Reference proteome</keyword>
<dbReference type="SUPFAM" id="SSF52540">
    <property type="entry name" value="P-loop containing nucleoside triphosphate hydrolases"/>
    <property type="match status" value="1"/>
</dbReference>
<dbReference type="Gene3D" id="3.40.50.300">
    <property type="entry name" value="P-loop containing nucleotide triphosphate hydrolases"/>
    <property type="match status" value="1"/>
</dbReference>
<dbReference type="RefSeq" id="WP_161975765.1">
    <property type="nucleotide sequence ID" value="NZ_BIFR01000002.1"/>
</dbReference>
<dbReference type="InterPro" id="IPR027417">
    <property type="entry name" value="P-loop_NTPase"/>
</dbReference>
<dbReference type="SUPFAM" id="SSF48452">
    <property type="entry name" value="TPR-like"/>
    <property type="match status" value="4"/>
</dbReference>
<organism evidence="2 3">
    <name type="scientific">Tengunoibacter tsumagoiensis</name>
    <dbReference type="NCBI Taxonomy" id="2014871"/>
    <lineage>
        <taxon>Bacteria</taxon>
        <taxon>Bacillati</taxon>
        <taxon>Chloroflexota</taxon>
        <taxon>Ktedonobacteria</taxon>
        <taxon>Ktedonobacterales</taxon>
        <taxon>Dictyobacteraceae</taxon>
        <taxon>Tengunoibacter</taxon>
    </lineage>
</organism>
<dbReference type="PANTHER" id="PTHR47938">
    <property type="entry name" value="RESPIRATORY COMPLEX I CHAPERONE (CIA84), PUTATIVE (AFU_ORTHOLOGUE AFUA_2G06020)-RELATED"/>
    <property type="match status" value="1"/>
</dbReference>
<dbReference type="GO" id="GO:0006508">
    <property type="term" value="P:proteolysis"/>
    <property type="evidence" value="ECO:0007669"/>
    <property type="project" value="InterPro"/>
</dbReference>
<dbReference type="GO" id="GO:0004197">
    <property type="term" value="F:cysteine-type endopeptidase activity"/>
    <property type="evidence" value="ECO:0007669"/>
    <property type="project" value="InterPro"/>
</dbReference>